<organism evidence="1 2">
    <name type="scientific">Candidatus Nomurabacteria bacterium RIFCSPHIGHO2_01_FULL_40_20</name>
    <dbReference type="NCBI Taxonomy" id="1801738"/>
    <lineage>
        <taxon>Bacteria</taxon>
        <taxon>Candidatus Nomuraibacteriota</taxon>
    </lineage>
</organism>
<sequence length="85" mass="9628">MNDKKENSIEDIILDPELSEQLKNLVLERVSIMPDTLRMSVGSDELTKNDVLKHVKEGDDIGNQIMEMELGFLRDLASGAVYSYE</sequence>
<comment type="caution">
    <text evidence="1">The sequence shown here is derived from an EMBL/GenBank/DDBJ whole genome shotgun (WGS) entry which is preliminary data.</text>
</comment>
<dbReference type="Proteomes" id="UP000178985">
    <property type="component" value="Unassembled WGS sequence"/>
</dbReference>
<accession>A0A1F6V394</accession>
<proteinExistence type="predicted"/>
<gene>
    <name evidence="1" type="ORF">A2733_03185</name>
</gene>
<evidence type="ECO:0000313" key="2">
    <source>
        <dbReference type="Proteomes" id="UP000178985"/>
    </source>
</evidence>
<reference evidence="1 2" key="1">
    <citation type="journal article" date="2016" name="Nat. Commun.">
        <title>Thousands of microbial genomes shed light on interconnected biogeochemical processes in an aquifer system.</title>
        <authorList>
            <person name="Anantharaman K."/>
            <person name="Brown C.T."/>
            <person name="Hug L.A."/>
            <person name="Sharon I."/>
            <person name="Castelle C.J."/>
            <person name="Probst A.J."/>
            <person name="Thomas B.C."/>
            <person name="Singh A."/>
            <person name="Wilkins M.J."/>
            <person name="Karaoz U."/>
            <person name="Brodie E.L."/>
            <person name="Williams K.H."/>
            <person name="Hubbard S.S."/>
            <person name="Banfield J.F."/>
        </authorList>
    </citation>
    <scope>NUCLEOTIDE SEQUENCE [LARGE SCALE GENOMIC DNA]</scope>
</reference>
<dbReference type="EMBL" id="MFTO01000005">
    <property type="protein sequence ID" value="OGI64231.1"/>
    <property type="molecule type" value="Genomic_DNA"/>
</dbReference>
<protein>
    <submittedName>
        <fullName evidence="1">Uncharacterized protein</fullName>
    </submittedName>
</protein>
<evidence type="ECO:0000313" key="1">
    <source>
        <dbReference type="EMBL" id="OGI64231.1"/>
    </source>
</evidence>
<dbReference type="AlphaFoldDB" id="A0A1F6V394"/>
<name>A0A1F6V394_9BACT</name>